<dbReference type="AlphaFoldDB" id="A0A2P4Q5M4"/>
<feature type="domain" description="Protein kinase" evidence="1">
    <location>
        <begin position="1"/>
        <end position="186"/>
    </location>
</feature>
<protein>
    <submittedName>
        <fullName evidence="2">Kinase-like domain-containing protein</fullName>
    </submittedName>
</protein>
<dbReference type="PROSITE" id="PS50011">
    <property type="entry name" value="PROTEIN_KINASE_DOM"/>
    <property type="match status" value="1"/>
</dbReference>
<organism evidence="2 3">
    <name type="scientific">Rhizophagus irregularis (strain DAOM 181602 / DAOM 197198 / MUCL 43194)</name>
    <name type="common">Arbuscular mycorrhizal fungus</name>
    <name type="synonym">Glomus intraradices</name>
    <dbReference type="NCBI Taxonomy" id="747089"/>
    <lineage>
        <taxon>Eukaryota</taxon>
        <taxon>Fungi</taxon>
        <taxon>Fungi incertae sedis</taxon>
        <taxon>Mucoromycota</taxon>
        <taxon>Glomeromycotina</taxon>
        <taxon>Glomeromycetes</taxon>
        <taxon>Glomerales</taxon>
        <taxon>Glomeraceae</taxon>
        <taxon>Rhizophagus</taxon>
    </lineage>
</organism>
<dbReference type="InterPro" id="IPR000719">
    <property type="entry name" value="Prot_kinase_dom"/>
</dbReference>
<reference evidence="2 3" key="2">
    <citation type="journal article" date="2018" name="New Phytol.">
        <title>High intraspecific genome diversity in the model arbuscular mycorrhizal symbiont Rhizophagus irregularis.</title>
        <authorList>
            <person name="Chen E.C.H."/>
            <person name="Morin E."/>
            <person name="Beaudet D."/>
            <person name="Noel J."/>
            <person name="Yildirir G."/>
            <person name="Ndikumana S."/>
            <person name="Charron P."/>
            <person name="St-Onge C."/>
            <person name="Giorgi J."/>
            <person name="Kruger M."/>
            <person name="Marton T."/>
            <person name="Ropars J."/>
            <person name="Grigoriev I.V."/>
            <person name="Hainaut M."/>
            <person name="Henrissat B."/>
            <person name="Roux C."/>
            <person name="Martin F."/>
            <person name="Corradi N."/>
        </authorList>
    </citation>
    <scope>NUCLEOTIDE SEQUENCE [LARGE SCALE GENOMIC DNA]</scope>
    <source>
        <strain evidence="2 3">DAOM 197198</strain>
    </source>
</reference>
<dbReference type="PANTHER" id="PTHR45756:SF1">
    <property type="entry name" value="PROTEIN KINASE DOMAIN CONTAINING PROTEIN"/>
    <property type="match status" value="1"/>
</dbReference>
<dbReference type="EMBL" id="AUPC02000089">
    <property type="protein sequence ID" value="POG72945.1"/>
    <property type="molecule type" value="Genomic_DNA"/>
</dbReference>
<evidence type="ECO:0000259" key="1">
    <source>
        <dbReference type="PROSITE" id="PS50011"/>
    </source>
</evidence>
<dbReference type="InterPro" id="IPR053215">
    <property type="entry name" value="TKL_Ser/Thr_kinase"/>
</dbReference>
<dbReference type="GO" id="GO:0005524">
    <property type="term" value="F:ATP binding"/>
    <property type="evidence" value="ECO:0007669"/>
    <property type="project" value="InterPro"/>
</dbReference>
<dbReference type="InterPro" id="IPR001245">
    <property type="entry name" value="Ser-Thr/Tyr_kinase_cat_dom"/>
</dbReference>
<gene>
    <name evidence="2" type="ORF">GLOIN_2v1133945</name>
</gene>
<dbReference type="Proteomes" id="UP000018888">
    <property type="component" value="Unassembled WGS sequence"/>
</dbReference>
<dbReference type="PANTHER" id="PTHR45756">
    <property type="entry name" value="PALMITOYLTRANSFERASE"/>
    <property type="match status" value="1"/>
</dbReference>
<proteinExistence type="predicted"/>
<keyword evidence="3" id="KW-1185">Reference proteome</keyword>
<evidence type="ECO:0000313" key="3">
    <source>
        <dbReference type="Proteomes" id="UP000018888"/>
    </source>
</evidence>
<comment type="caution">
    <text evidence="2">The sequence shown here is derived from an EMBL/GenBank/DDBJ whole genome shotgun (WGS) entry which is preliminary data.</text>
</comment>
<dbReference type="InterPro" id="IPR011009">
    <property type="entry name" value="Kinase-like_dom_sf"/>
</dbReference>
<dbReference type="PRINTS" id="PR00109">
    <property type="entry name" value="TYRKINASE"/>
</dbReference>
<evidence type="ECO:0000313" key="2">
    <source>
        <dbReference type="EMBL" id="POG72945.1"/>
    </source>
</evidence>
<sequence length="253" mass="29442">MVLDYAEGGNLYNLVNKHYKKFDWTYNIEALTSIITGLKEIHDNQMVHRDLHTGNILSISADLEILVSMCISDMGLCGKSDNIDKTNIYGVMPYVAPEVLRGNPYTQAADIYSFGMIMYFIATGRQPFYNHAHDEGLALDICNGIRPYINDQEAPKCYIDLMKWCWNTNPDNRPKVTEVYKLIEIFRLNIYREQQDYDIEEQFKKANEYKKSNFLFLEERRQSTIHSQAVYTSRLLNSFTKSLPHSECLECEI</sequence>
<dbReference type="Gene3D" id="1.10.510.10">
    <property type="entry name" value="Transferase(Phosphotransferase) domain 1"/>
    <property type="match status" value="1"/>
</dbReference>
<name>A0A2P4Q5M4_RHIID</name>
<reference evidence="2 3" key="1">
    <citation type="journal article" date="2013" name="Proc. Natl. Acad. Sci. U.S.A.">
        <title>Genome of an arbuscular mycorrhizal fungus provides insight into the oldest plant symbiosis.</title>
        <authorList>
            <person name="Tisserant E."/>
            <person name="Malbreil M."/>
            <person name="Kuo A."/>
            <person name="Kohler A."/>
            <person name="Symeonidi A."/>
            <person name="Balestrini R."/>
            <person name="Charron P."/>
            <person name="Duensing N."/>
            <person name="Frei Dit Frey N."/>
            <person name="Gianinazzi-Pearson V."/>
            <person name="Gilbert L.B."/>
            <person name="Handa Y."/>
            <person name="Herr J.R."/>
            <person name="Hijri M."/>
            <person name="Koul R."/>
            <person name="Kawaguchi M."/>
            <person name="Krajinski F."/>
            <person name="Lammers P.J."/>
            <person name="Masclaux F.G."/>
            <person name="Murat C."/>
            <person name="Morin E."/>
            <person name="Ndikumana S."/>
            <person name="Pagni M."/>
            <person name="Petitpierre D."/>
            <person name="Requena N."/>
            <person name="Rosikiewicz P."/>
            <person name="Riley R."/>
            <person name="Saito K."/>
            <person name="San Clemente H."/>
            <person name="Shapiro H."/>
            <person name="van Tuinen D."/>
            <person name="Becard G."/>
            <person name="Bonfante P."/>
            <person name="Paszkowski U."/>
            <person name="Shachar-Hill Y.Y."/>
            <person name="Tuskan G.A."/>
            <person name="Young P.W."/>
            <person name="Sanders I.R."/>
            <person name="Henrissat B."/>
            <person name="Rensing S.A."/>
            <person name="Grigoriev I.V."/>
            <person name="Corradi N."/>
            <person name="Roux C."/>
            <person name="Martin F."/>
        </authorList>
    </citation>
    <scope>NUCLEOTIDE SEQUENCE [LARGE SCALE GENOMIC DNA]</scope>
    <source>
        <strain evidence="2 3">DAOM 197198</strain>
    </source>
</reference>
<dbReference type="GO" id="GO:0004672">
    <property type="term" value="F:protein kinase activity"/>
    <property type="evidence" value="ECO:0007669"/>
    <property type="project" value="InterPro"/>
</dbReference>
<accession>A0A2P4Q5M4</accession>
<dbReference type="SUPFAM" id="SSF56112">
    <property type="entry name" value="Protein kinase-like (PK-like)"/>
    <property type="match status" value="1"/>
</dbReference>
<dbReference type="Pfam" id="PF00069">
    <property type="entry name" value="Pkinase"/>
    <property type="match status" value="1"/>
</dbReference>